<dbReference type="SUPFAM" id="SSF56349">
    <property type="entry name" value="DNA breaking-rejoining enzymes"/>
    <property type="match status" value="1"/>
</dbReference>
<keyword evidence="2" id="KW-0229">DNA integration</keyword>
<dbReference type="InterPro" id="IPR013762">
    <property type="entry name" value="Integrase-like_cat_sf"/>
</dbReference>
<organism evidence="8 9">
    <name type="scientific">Albibacterium bauzanense</name>
    <dbReference type="NCBI Taxonomy" id="653929"/>
    <lineage>
        <taxon>Bacteria</taxon>
        <taxon>Pseudomonadati</taxon>
        <taxon>Bacteroidota</taxon>
        <taxon>Sphingobacteriia</taxon>
        <taxon>Sphingobacteriales</taxon>
        <taxon>Sphingobacteriaceae</taxon>
        <taxon>Albibacterium</taxon>
    </lineage>
</organism>
<evidence type="ECO:0000259" key="6">
    <source>
        <dbReference type="PROSITE" id="PS51898"/>
    </source>
</evidence>
<dbReference type="AlphaFoldDB" id="A0A4R1M0D7"/>
<reference evidence="8 9" key="1">
    <citation type="submission" date="2019-03" db="EMBL/GenBank/DDBJ databases">
        <title>Genomic Encyclopedia of Archaeal and Bacterial Type Strains, Phase II (KMG-II): from individual species to whole genera.</title>
        <authorList>
            <person name="Goeker M."/>
        </authorList>
    </citation>
    <scope>NUCLEOTIDE SEQUENCE [LARGE SCALE GENOMIC DNA]</scope>
    <source>
        <strain evidence="8 9">DSM 22554</strain>
    </source>
</reference>
<evidence type="ECO:0000256" key="5">
    <source>
        <dbReference type="PROSITE-ProRule" id="PRU01248"/>
    </source>
</evidence>
<dbReference type="InterPro" id="IPR010998">
    <property type="entry name" value="Integrase_recombinase_N"/>
</dbReference>
<dbReference type="PROSITE" id="PS51898">
    <property type="entry name" value="TYR_RECOMBINASE"/>
    <property type="match status" value="1"/>
</dbReference>
<dbReference type="InterPro" id="IPR050090">
    <property type="entry name" value="Tyrosine_recombinase_XerCD"/>
</dbReference>
<evidence type="ECO:0000259" key="7">
    <source>
        <dbReference type="PROSITE" id="PS51900"/>
    </source>
</evidence>
<dbReference type="InterPro" id="IPR004107">
    <property type="entry name" value="Integrase_SAM-like_N"/>
</dbReference>
<dbReference type="GO" id="GO:0003677">
    <property type="term" value="F:DNA binding"/>
    <property type="evidence" value="ECO:0007669"/>
    <property type="project" value="UniProtKB-UniRule"/>
</dbReference>
<gene>
    <name evidence="8" type="ORF">C8N28_0372</name>
</gene>
<evidence type="ECO:0000256" key="4">
    <source>
        <dbReference type="ARBA" id="ARBA00023172"/>
    </source>
</evidence>
<dbReference type="InterPro" id="IPR011010">
    <property type="entry name" value="DNA_brk_join_enz"/>
</dbReference>
<dbReference type="GO" id="GO:0006310">
    <property type="term" value="P:DNA recombination"/>
    <property type="evidence" value="ECO:0007669"/>
    <property type="project" value="UniProtKB-KW"/>
</dbReference>
<protein>
    <submittedName>
        <fullName evidence="8">Site-specific recombinase XerD</fullName>
    </submittedName>
</protein>
<dbReference type="Pfam" id="PF00589">
    <property type="entry name" value="Phage_integrase"/>
    <property type="match status" value="1"/>
</dbReference>
<dbReference type="InterPro" id="IPR002104">
    <property type="entry name" value="Integrase_catalytic"/>
</dbReference>
<evidence type="ECO:0000313" key="9">
    <source>
        <dbReference type="Proteomes" id="UP000294616"/>
    </source>
</evidence>
<evidence type="ECO:0000256" key="2">
    <source>
        <dbReference type="ARBA" id="ARBA00022908"/>
    </source>
</evidence>
<evidence type="ECO:0000256" key="1">
    <source>
        <dbReference type="ARBA" id="ARBA00008857"/>
    </source>
</evidence>
<comment type="similarity">
    <text evidence="1">Belongs to the 'phage' integrase family.</text>
</comment>
<proteinExistence type="inferred from homology"/>
<comment type="caution">
    <text evidence="8">The sequence shown here is derived from an EMBL/GenBank/DDBJ whole genome shotgun (WGS) entry which is preliminary data.</text>
</comment>
<evidence type="ECO:0000256" key="3">
    <source>
        <dbReference type="ARBA" id="ARBA00023125"/>
    </source>
</evidence>
<dbReference type="Gene3D" id="1.10.150.130">
    <property type="match status" value="1"/>
</dbReference>
<dbReference type="Pfam" id="PF13495">
    <property type="entry name" value="Phage_int_SAM_4"/>
    <property type="match status" value="1"/>
</dbReference>
<dbReference type="PANTHER" id="PTHR30349">
    <property type="entry name" value="PHAGE INTEGRASE-RELATED"/>
    <property type="match status" value="1"/>
</dbReference>
<dbReference type="Proteomes" id="UP000294616">
    <property type="component" value="Unassembled WGS sequence"/>
</dbReference>
<keyword evidence="9" id="KW-1185">Reference proteome</keyword>
<dbReference type="GO" id="GO:0015074">
    <property type="term" value="P:DNA integration"/>
    <property type="evidence" value="ECO:0007669"/>
    <property type="project" value="UniProtKB-KW"/>
</dbReference>
<dbReference type="InterPro" id="IPR044068">
    <property type="entry name" value="CB"/>
</dbReference>
<keyword evidence="3 5" id="KW-0238">DNA-binding</keyword>
<evidence type="ECO:0000313" key="8">
    <source>
        <dbReference type="EMBL" id="TCK85075.1"/>
    </source>
</evidence>
<dbReference type="PROSITE" id="PS51900">
    <property type="entry name" value="CB"/>
    <property type="match status" value="1"/>
</dbReference>
<dbReference type="RefSeq" id="WP_132220984.1">
    <property type="nucleotide sequence ID" value="NZ_SMGO01000001.1"/>
</dbReference>
<name>A0A4R1M0D7_9SPHI</name>
<accession>A0A4R1M0D7</accession>
<dbReference type="PANTHER" id="PTHR30349:SF41">
    <property type="entry name" value="INTEGRASE_RECOMBINASE PROTEIN MJ0367-RELATED"/>
    <property type="match status" value="1"/>
</dbReference>
<dbReference type="Gene3D" id="1.10.443.10">
    <property type="entry name" value="Intergrase catalytic core"/>
    <property type="match status" value="1"/>
</dbReference>
<feature type="domain" description="Tyr recombinase" evidence="6">
    <location>
        <begin position="102"/>
        <end position="275"/>
    </location>
</feature>
<dbReference type="OrthoDB" id="9801717at2"/>
<dbReference type="EMBL" id="SMGO01000001">
    <property type="protein sequence ID" value="TCK85075.1"/>
    <property type="molecule type" value="Genomic_DNA"/>
</dbReference>
<sequence length="279" mass="32485">MDSENLLTLFEKRLALQRYSPSTIRAYRDYAHIFLKHMEDYVDLEQIPIIEIENFINMKVKEDRISVSYQKGLVGAIKKLYRLLLVKNIKLDYLYPKRSFDSLPKFFSKDEIRKILECTSNLKHKALLMSIYSCGLRLSEVLNLKITDVRSSDKLLRINQSKGNKDRIVSLPDRLLVTLREYYKEYKPKVYLFEGASGNRYSERSVQLVLKQALSRAKIGTLGTVHTLRHSYATHLIQSGTDIRIVQELLGHQSIKTTQIYTHITDVNRINTPSPLDFL</sequence>
<feature type="domain" description="Core-binding (CB)" evidence="7">
    <location>
        <begin position="1"/>
        <end position="85"/>
    </location>
</feature>
<keyword evidence="4" id="KW-0233">DNA recombination</keyword>